<protein>
    <submittedName>
        <fullName evidence="1">Uncharacterized protein</fullName>
    </submittedName>
</protein>
<evidence type="ECO:0000313" key="2">
    <source>
        <dbReference type="Proteomes" id="UP001241072"/>
    </source>
</evidence>
<dbReference type="EMBL" id="JAUQUB010000005">
    <property type="protein sequence ID" value="MDO7883437.1"/>
    <property type="molecule type" value="Genomic_DNA"/>
</dbReference>
<name>A0ABT9BVV6_9MICO</name>
<evidence type="ECO:0000313" key="1">
    <source>
        <dbReference type="EMBL" id="MDO7883437.1"/>
    </source>
</evidence>
<gene>
    <name evidence="1" type="ORF">Q5716_14485</name>
</gene>
<comment type="caution">
    <text evidence="1">The sequence shown here is derived from an EMBL/GenBank/DDBJ whole genome shotgun (WGS) entry which is preliminary data.</text>
</comment>
<dbReference type="Proteomes" id="UP001241072">
    <property type="component" value="Unassembled WGS sequence"/>
</dbReference>
<keyword evidence="2" id="KW-1185">Reference proteome</keyword>
<sequence length="258" mass="27845">MNGGLAMLIDLALRANQWLAADAKPPAVDLLWIDDTFKFIGEFSTVTSGLGRVDRAPEGTGGWFDAVRDTGAQHVRLTLNTAAGGMSPWLASAFANGNDWGLVSVGVRPVLWRARWEVANPSAPDRRIWRVTVTGEWTTLAAPAPDVRLSAVELDTALQALGDFAARSGESGWATVMQRARSQLSAESPECAYYPEMVPQGSLPLDRHQLLAAATHGWIFGGMGSWNDSVQGDSDEYERVSSDLWNALTRAFMAAVNA</sequence>
<dbReference type="RefSeq" id="WP_305003864.1">
    <property type="nucleotide sequence ID" value="NZ_JAUQUB010000005.1"/>
</dbReference>
<proteinExistence type="predicted"/>
<organism evidence="1 2">
    <name type="scientific">Antiquaquibacter soli</name>
    <dbReference type="NCBI Taxonomy" id="3064523"/>
    <lineage>
        <taxon>Bacteria</taxon>
        <taxon>Bacillati</taxon>
        <taxon>Actinomycetota</taxon>
        <taxon>Actinomycetes</taxon>
        <taxon>Micrococcales</taxon>
        <taxon>Microbacteriaceae</taxon>
        <taxon>Antiquaquibacter</taxon>
    </lineage>
</organism>
<accession>A0ABT9BVV6</accession>
<reference evidence="1 2" key="1">
    <citation type="submission" date="2023-07" db="EMBL/GenBank/DDBJ databases">
        <title>Protaetiibacter sp. nov WY-16 isolated from soil.</title>
        <authorList>
            <person name="Liu B."/>
            <person name="Wan Y."/>
        </authorList>
    </citation>
    <scope>NUCLEOTIDE SEQUENCE [LARGE SCALE GENOMIC DNA]</scope>
    <source>
        <strain evidence="1 2">WY-16</strain>
    </source>
</reference>